<dbReference type="PROSITE" id="PS51257">
    <property type="entry name" value="PROKAR_LIPOPROTEIN"/>
    <property type="match status" value="1"/>
</dbReference>
<accession>A0ABT3X2L9</accession>
<proteinExistence type="predicted"/>
<organism evidence="2 3">
    <name type="scientific">Tumebacillus lacus</name>
    <dbReference type="NCBI Taxonomy" id="2995335"/>
    <lineage>
        <taxon>Bacteria</taxon>
        <taxon>Bacillati</taxon>
        <taxon>Bacillota</taxon>
        <taxon>Bacilli</taxon>
        <taxon>Bacillales</taxon>
        <taxon>Alicyclobacillaceae</taxon>
        <taxon>Tumebacillus</taxon>
    </lineage>
</organism>
<name>A0ABT3X2L9_9BACL</name>
<comment type="caution">
    <text evidence="2">The sequence shown here is derived from an EMBL/GenBank/DDBJ whole genome shotgun (WGS) entry which is preliminary data.</text>
</comment>
<dbReference type="Proteomes" id="UP001208017">
    <property type="component" value="Unassembled WGS sequence"/>
</dbReference>
<feature type="signal peptide" evidence="1">
    <location>
        <begin position="1"/>
        <end position="25"/>
    </location>
</feature>
<evidence type="ECO:0008006" key="4">
    <source>
        <dbReference type="Google" id="ProtNLM"/>
    </source>
</evidence>
<feature type="chain" id="PRO_5045760485" description="Lipoprotein" evidence="1">
    <location>
        <begin position="26"/>
        <end position="280"/>
    </location>
</feature>
<dbReference type="EMBL" id="JAPMLT010000004">
    <property type="protein sequence ID" value="MCX7570207.1"/>
    <property type="molecule type" value="Genomic_DNA"/>
</dbReference>
<keyword evidence="1" id="KW-0732">Signal</keyword>
<dbReference type="RefSeq" id="WP_267151459.1">
    <property type="nucleotide sequence ID" value="NZ_JAPMLT010000004.1"/>
</dbReference>
<protein>
    <recommendedName>
        <fullName evidence="4">Lipoprotein</fullName>
    </recommendedName>
</protein>
<evidence type="ECO:0000313" key="3">
    <source>
        <dbReference type="Proteomes" id="UP001208017"/>
    </source>
</evidence>
<gene>
    <name evidence="2" type="ORF">OS242_09560</name>
</gene>
<evidence type="ECO:0000256" key="1">
    <source>
        <dbReference type="SAM" id="SignalP"/>
    </source>
</evidence>
<sequence length="280" mass="31727">MNRFKTSIAATTVFAVFLSGCSSDALVKFADELPVSANQQVETADQSPTGILYQQVFEQLQNGDLTGIELLLDEILRTAGDSPDTYRAQVLLSMVYTARAEAYFSMTEYLDKGFKKVPPTEEEVNSIREMYSLIKGLYESEQPLLAESVRYVLDHEDSEAVFPFIFQEKTPITARLLFQGFANGEQRIPDATTFETFILQETDEMFSGVVGKSFDKKKLNMAEFLFRIQYSLRPEHNDLAIEMLNQVLELEACDPYSFMRVGATNRLADLKERQSKADSF</sequence>
<reference evidence="2 3" key="1">
    <citation type="submission" date="2022-11" db="EMBL/GenBank/DDBJ databases">
        <title>Study of microbial diversity in lake waters.</title>
        <authorList>
            <person name="Zhang J."/>
        </authorList>
    </citation>
    <scope>NUCLEOTIDE SEQUENCE [LARGE SCALE GENOMIC DNA]</scope>
    <source>
        <strain evidence="2 3">DT12</strain>
    </source>
</reference>
<evidence type="ECO:0000313" key="2">
    <source>
        <dbReference type="EMBL" id="MCX7570207.1"/>
    </source>
</evidence>
<keyword evidence="3" id="KW-1185">Reference proteome</keyword>